<reference evidence="1 2" key="1">
    <citation type="journal article" date="2020" name="Biotechnol. Biofuels">
        <title>New insights from the biogas microbiome by comprehensive genome-resolved metagenomics of nearly 1600 species originating from multiple anaerobic digesters.</title>
        <authorList>
            <person name="Campanaro S."/>
            <person name="Treu L."/>
            <person name="Rodriguez-R L.M."/>
            <person name="Kovalovszki A."/>
            <person name="Ziels R.M."/>
            <person name="Maus I."/>
            <person name="Zhu X."/>
            <person name="Kougias P.G."/>
            <person name="Basile A."/>
            <person name="Luo G."/>
            <person name="Schluter A."/>
            <person name="Konstantinidis K.T."/>
            <person name="Angelidaki I."/>
        </authorList>
    </citation>
    <scope>NUCLEOTIDE SEQUENCE [LARGE SCALE GENOMIC DNA]</scope>
    <source>
        <strain evidence="1">AS22ysBPME_46</strain>
    </source>
</reference>
<dbReference type="AlphaFoldDB" id="A0A7K4AWM4"/>
<protein>
    <submittedName>
        <fullName evidence="1">Uncharacterized protein</fullName>
    </submittedName>
</protein>
<gene>
    <name evidence="1" type="ORF">GX302_09710</name>
</gene>
<accession>A0A7K4AWM4</accession>
<organism evidence="1 2">
    <name type="scientific">Methanosarcina flavescens</name>
    <dbReference type="NCBI Taxonomy" id="1715806"/>
    <lineage>
        <taxon>Archaea</taxon>
        <taxon>Methanobacteriati</taxon>
        <taxon>Methanobacteriota</taxon>
        <taxon>Stenosarchaea group</taxon>
        <taxon>Methanomicrobia</taxon>
        <taxon>Methanosarcinales</taxon>
        <taxon>Methanosarcinaceae</taxon>
        <taxon>Methanosarcina</taxon>
    </lineage>
</organism>
<evidence type="ECO:0000313" key="1">
    <source>
        <dbReference type="EMBL" id="NLK33077.1"/>
    </source>
</evidence>
<comment type="caution">
    <text evidence="1">The sequence shown here is derived from an EMBL/GenBank/DDBJ whole genome shotgun (WGS) entry which is preliminary data.</text>
</comment>
<name>A0A7K4AWM4_9EURY</name>
<dbReference type="Proteomes" id="UP000585579">
    <property type="component" value="Unassembled WGS sequence"/>
</dbReference>
<dbReference type="EMBL" id="JAAYQL010000058">
    <property type="protein sequence ID" value="NLK33077.1"/>
    <property type="molecule type" value="Genomic_DNA"/>
</dbReference>
<sequence>MGPRKHYVATELVKITDRHLSNLKSLFVTDELKFYAKSLLEKYGKLVEFPKTGKKGRPRKPAIVLMRISDVLRLSKTNKEASEY</sequence>
<proteinExistence type="predicted"/>
<evidence type="ECO:0000313" key="2">
    <source>
        <dbReference type="Proteomes" id="UP000585579"/>
    </source>
</evidence>